<evidence type="ECO:0000256" key="1">
    <source>
        <dbReference type="ARBA" id="ARBA00005771"/>
    </source>
</evidence>
<evidence type="ECO:0000259" key="3">
    <source>
        <dbReference type="Pfam" id="PF00685"/>
    </source>
</evidence>
<dbReference type="Gene3D" id="3.40.50.300">
    <property type="entry name" value="P-loop containing nucleotide triphosphate hydrolases"/>
    <property type="match status" value="1"/>
</dbReference>
<name>A0A8J5MJE8_HOMAM</name>
<dbReference type="GO" id="GO:0008146">
    <property type="term" value="F:sulfotransferase activity"/>
    <property type="evidence" value="ECO:0007669"/>
    <property type="project" value="InterPro"/>
</dbReference>
<accession>A0A8J5MJE8</accession>
<dbReference type="AlphaFoldDB" id="A0A8J5MJE8"/>
<evidence type="ECO:0000313" key="5">
    <source>
        <dbReference type="Proteomes" id="UP000747542"/>
    </source>
</evidence>
<feature type="domain" description="Sulfotransferase" evidence="3">
    <location>
        <begin position="58"/>
        <end position="299"/>
    </location>
</feature>
<dbReference type="InterPro" id="IPR000863">
    <property type="entry name" value="Sulfotransferase_dom"/>
</dbReference>
<keyword evidence="2" id="KW-0808">Transferase</keyword>
<sequence>MEPLASGHETVPLGEDDEADMKKYFAPFPGGTIRLNPGSWVFPAAFLKYADKIYNFQCGTTWMQEIVWTMRNNPDLLNPTATLPIMTRVPFIDNSVEGINHQLAVATPDPRTIKTHIPLSLLHPTLLNTCKVVYVARNPLDVVVSLLHHFRLIKTFNFRGSLDNIIDFFVSDKLRYLPFWRHVNEAWQKRHHPNFHFVFYEDLKADIMAELEKLNEFLSTNLSQEQLLNVANYTEFNEMAGRDNLMGPKAEDNPRYSQEVVRQEGGFFRKGEVGNWKEKLNPKQVDKIDKWTKKNMREIPFKYIL</sequence>
<dbReference type="InterPro" id="IPR027417">
    <property type="entry name" value="P-loop_NTPase"/>
</dbReference>
<organism evidence="4 5">
    <name type="scientific">Homarus americanus</name>
    <name type="common">American lobster</name>
    <dbReference type="NCBI Taxonomy" id="6706"/>
    <lineage>
        <taxon>Eukaryota</taxon>
        <taxon>Metazoa</taxon>
        <taxon>Ecdysozoa</taxon>
        <taxon>Arthropoda</taxon>
        <taxon>Crustacea</taxon>
        <taxon>Multicrustacea</taxon>
        <taxon>Malacostraca</taxon>
        <taxon>Eumalacostraca</taxon>
        <taxon>Eucarida</taxon>
        <taxon>Decapoda</taxon>
        <taxon>Pleocyemata</taxon>
        <taxon>Astacidea</taxon>
        <taxon>Nephropoidea</taxon>
        <taxon>Nephropidae</taxon>
        <taxon>Homarus</taxon>
    </lineage>
</organism>
<dbReference type="Pfam" id="PF00685">
    <property type="entry name" value="Sulfotransfer_1"/>
    <property type="match status" value="1"/>
</dbReference>
<keyword evidence="5" id="KW-1185">Reference proteome</keyword>
<dbReference type="PANTHER" id="PTHR11783">
    <property type="entry name" value="SULFOTRANSFERASE SULT"/>
    <property type="match status" value="1"/>
</dbReference>
<dbReference type="SUPFAM" id="SSF52540">
    <property type="entry name" value="P-loop containing nucleoside triphosphate hydrolases"/>
    <property type="match status" value="1"/>
</dbReference>
<proteinExistence type="inferred from homology"/>
<reference evidence="4" key="1">
    <citation type="journal article" date="2021" name="Sci. Adv.">
        <title>The American lobster genome reveals insights on longevity, neural, and immune adaptations.</title>
        <authorList>
            <person name="Polinski J.M."/>
            <person name="Zimin A.V."/>
            <person name="Clark K.F."/>
            <person name="Kohn A.B."/>
            <person name="Sadowski N."/>
            <person name="Timp W."/>
            <person name="Ptitsyn A."/>
            <person name="Khanna P."/>
            <person name="Romanova D.Y."/>
            <person name="Williams P."/>
            <person name="Greenwood S.J."/>
            <person name="Moroz L.L."/>
            <person name="Walt D.R."/>
            <person name="Bodnar A.G."/>
        </authorList>
    </citation>
    <scope>NUCLEOTIDE SEQUENCE</scope>
    <source>
        <strain evidence="4">GMGI-L3</strain>
    </source>
</reference>
<dbReference type="Proteomes" id="UP000747542">
    <property type="component" value="Unassembled WGS sequence"/>
</dbReference>
<protein>
    <submittedName>
        <fullName evidence="4">Sulfotransferase 1C4-like 7</fullName>
    </submittedName>
</protein>
<dbReference type="EMBL" id="JAHLQT010047075">
    <property type="protein sequence ID" value="KAG7153425.1"/>
    <property type="molecule type" value="Genomic_DNA"/>
</dbReference>
<evidence type="ECO:0000313" key="4">
    <source>
        <dbReference type="EMBL" id="KAG7153425.1"/>
    </source>
</evidence>
<comment type="similarity">
    <text evidence="1">Belongs to the sulfotransferase 1 family.</text>
</comment>
<comment type="caution">
    <text evidence="4">The sequence shown here is derived from an EMBL/GenBank/DDBJ whole genome shotgun (WGS) entry which is preliminary data.</text>
</comment>
<evidence type="ECO:0000256" key="2">
    <source>
        <dbReference type="ARBA" id="ARBA00022679"/>
    </source>
</evidence>
<gene>
    <name evidence="4" type="primary">SULT1C4-L7</name>
    <name evidence="4" type="ORF">Hamer_G031029</name>
</gene>